<keyword evidence="2 5" id="KW-0812">Transmembrane</keyword>
<feature type="transmembrane region" description="Helical" evidence="5">
    <location>
        <begin position="101"/>
        <end position="127"/>
    </location>
</feature>
<proteinExistence type="predicted"/>
<feature type="transmembrane region" description="Helical" evidence="5">
    <location>
        <begin position="21"/>
        <end position="42"/>
    </location>
</feature>
<comment type="caution">
    <text evidence="7">The sequence shown here is derived from an EMBL/GenBank/DDBJ whole genome shotgun (WGS) entry which is preliminary data.</text>
</comment>
<evidence type="ECO:0008006" key="10">
    <source>
        <dbReference type="Google" id="ProtNLM"/>
    </source>
</evidence>
<evidence type="ECO:0000313" key="8">
    <source>
        <dbReference type="Proteomes" id="UP000094067"/>
    </source>
</evidence>
<evidence type="ECO:0000313" key="6">
    <source>
        <dbReference type="EMBL" id="ODM06641.1"/>
    </source>
</evidence>
<reference evidence="7 9" key="2">
    <citation type="submission" date="2016-08" db="EMBL/GenBank/DDBJ databases">
        <authorList>
            <person name="Seilhamer J.J."/>
        </authorList>
    </citation>
    <scope>NUCLEOTIDE SEQUENCE [LARGE SCALE GENOMIC DNA]</scope>
    <source>
        <strain evidence="7 9">NML150140-1</strain>
    </source>
</reference>
<feature type="transmembrane region" description="Helical" evidence="5">
    <location>
        <begin position="147"/>
        <end position="167"/>
    </location>
</feature>
<dbReference type="InterPro" id="IPR035952">
    <property type="entry name" value="Rhomboid-like_sf"/>
</dbReference>
<evidence type="ECO:0000256" key="3">
    <source>
        <dbReference type="ARBA" id="ARBA00022989"/>
    </source>
</evidence>
<reference evidence="6 8" key="1">
    <citation type="submission" date="2016-07" db="EMBL/GenBank/DDBJ databases">
        <title>Characterization of isolates of Eisenbergiella tayi derived from blood cultures, using whole genome sequencing.</title>
        <authorList>
            <person name="Burdz T."/>
            <person name="Wiebe D."/>
            <person name="Huynh C."/>
            <person name="Bernard K."/>
        </authorList>
    </citation>
    <scope>NUCLEOTIDE SEQUENCE [LARGE SCALE GENOMIC DNA]</scope>
    <source>
        <strain evidence="6 8">NML 110608</strain>
    </source>
</reference>
<comment type="subcellular location">
    <subcellularLocation>
        <location evidence="1">Membrane</location>
        <topology evidence="1">Multi-pass membrane protein</topology>
    </subcellularLocation>
</comment>
<evidence type="ECO:0000256" key="4">
    <source>
        <dbReference type="ARBA" id="ARBA00023136"/>
    </source>
</evidence>
<dbReference type="Proteomes" id="UP000094271">
    <property type="component" value="Unassembled WGS sequence"/>
</dbReference>
<name>A0A1E3UPJ1_9FIRM</name>
<organism evidence="7 9">
    <name type="scientific">Eisenbergiella tayi</name>
    <dbReference type="NCBI Taxonomy" id="1432052"/>
    <lineage>
        <taxon>Bacteria</taxon>
        <taxon>Bacillati</taxon>
        <taxon>Bacillota</taxon>
        <taxon>Clostridia</taxon>
        <taxon>Lachnospirales</taxon>
        <taxon>Lachnospiraceae</taxon>
        <taxon>Eisenbergiella</taxon>
    </lineage>
</organism>
<keyword evidence="3 5" id="KW-1133">Transmembrane helix</keyword>
<evidence type="ECO:0000256" key="2">
    <source>
        <dbReference type="ARBA" id="ARBA00022692"/>
    </source>
</evidence>
<dbReference type="PATRIC" id="fig|1432052.4.peg.2827"/>
<feature type="transmembrane region" description="Helical" evidence="5">
    <location>
        <begin position="203"/>
        <end position="223"/>
    </location>
</feature>
<keyword evidence="4 5" id="KW-0472">Membrane</keyword>
<dbReference type="Proteomes" id="UP000094067">
    <property type="component" value="Unassembled WGS sequence"/>
</dbReference>
<evidence type="ECO:0000256" key="5">
    <source>
        <dbReference type="SAM" id="Phobius"/>
    </source>
</evidence>
<dbReference type="GO" id="GO:0016020">
    <property type="term" value="C:membrane"/>
    <property type="evidence" value="ECO:0007669"/>
    <property type="project" value="UniProtKB-SubCell"/>
</dbReference>
<dbReference type="EMBL" id="MCGH01000002">
    <property type="protein sequence ID" value="ODM06641.1"/>
    <property type="molecule type" value="Genomic_DNA"/>
</dbReference>
<gene>
    <name evidence="7" type="ORF">BEI59_01370</name>
    <name evidence="6" type="ORF">BEI61_02531</name>
</gene>
<dbReference type="AlphaFoldDB" id="A0A1E3UPJ1"/>
<dbReference type="RefSeq" id="WP_069152501.1">
    <property type="nucleotide sequence ID" value="NZ_BAABXS010000001.1"/>
</dbReference>
<sequence>MGSSFSTKFERKFGKYAIPNISLYLIICYAVGYLISLIYPAFLGYLTLDPFEIFLHGQVWRLFTWILIPPSSSNLFFTLIMLVFYYSIGTQLERTWGTYRYNLYLFLGMIFTIAGSIILFLYCLLIGAQPLALGTETIYSLSNGIHVYFGSFSTYYINMSIFLAYAATFPEMQVLLMFIIPIKVKWLGIVYGAMLVFECLTGGMVTWFVIGSSLLNFVVFFLTSRNHIHMSPKQMKRRHDFKKQTHAPSGITKHKCAICGRTEKDDPTLEFRFCSKCYGNYEYCQHHLYTHEHIKPPHEAGRY</sequence>
<dbReference type="SUPFAM" id="SSF144091">
    <property type="entry name" value="Rhomboid-like"/>
    <property type="match status" value="1"/>
</dbReference>
<evidence type="ECO:0000313" key="9">
    <source>
        <dbReference type="Proteomes" id="UP000094271"/>
    </source>
</evidence>
<protein>
    <recommendedName>
        <fullName evidence="10">Peptidase S54 rhomboid domain-containing protein</fullName>
    </recommendedName>
</protein>
<dbReference type="OrthoDB" id="9778756at2"/>
<feature type="transmembrane region" description="Helical" evidence="5">
    <location>
        <begin position="62"/>
        <end position="89"/>
    </location>
</feature>
<evidence type="ECO:0000313" key="7">
    <source>
        <dbReference type="EMBL" id="ODR55835.1"/>
    </source>
</evidence>
<evidence type="ECO:0000256" key="1">
    <source>
        <dbReference type="ARBA" id="ARBA00004141"/>
    </source>
</evidence>
<feature type="transmembrane region" description="Helical" evidence="5">
    <location>
        <begin position="174"/>
        <end position="197"/>
    </location>
</feature>
<dbReference type="EMBL" id="MEHA01000001">
    <property type="protein sequence ID" value="ODR55835.1"/>
    <property type="molecule type" value="Genomic_DNA"/>
</dbReference>
<accession>A0A1E3UPJ1</accession>